<dbReference type="OrthoDB" id="7181295at2"/>
<accession>A0A1M7ZEC7</accession>
<feature type="domain" description="Flagellar hook-associated protein FlgK helical" evidence="7">
    <location>
        <begin position="98"/>
        <end position="311"/>
    </location>
</feature>
<dbReference type="NCBIfam" id="TIGR02492">
    <property type="entry name" value="flgK_ends"/>
    <property type="match status" value="1"/>
</dbReference>
<evidence type="ECO:0000256" key="2">
    <source>
        <dbReference type="ARBA" id="ARBA00004613"/>
    </source>
</evidence>
<dbReference type="STRING" id="1123029.SAMN02745172_01312"/>
<dbReference type="PANTHER" id="PTHR30033:SF1">
    <property type="entry name" value="FLAGELLAR HOOK-ASSOCIATED PROTEIN 1"/>
    <property type="match status" value="1"/>
</dbReference>
<evidence type="ECO:0000259" key="7">
    <source>
        <dbReference type="Pfam" id="PF22638"/>
    </source>
</evidence>
<dbReference type="GO" id="GO:0005576">
    <property type="term" value="C:extracellular region"/>
    <property type="evidence" value="ECO:0007669"/>
    <property type="project" value="UniProtKB-SubCell"/>
</dbReference>
<evidence type="ECO:0000313" key="8">
    <source>
        <dbReference type="EMBL" id="SHO63224.1"/>
    </source>
</evidence>
<dbReference type="InterPro" id="IPR002371">
    <property type="entry name" value="FlgK"/>
</dbReference>
<evidence type="ECO:0000256" key="5">
    <source>
        <dbReference type="ARBA" id="ARBA00022525"/>
    </source>
</evidence>
<comment type="subcellular location">
    <subcellularLocation>
        <location evidence="1">Bacterial flagellum</location>
    </subcellularLocation>
    <subcellularLocation>
        <location evidence="2">Secreted</location>
    </subcellularLocation>
</comment>
<evidence type="ECO:0000256" key="3">
    <source>
        <dbReference type="ARBA" id="ARBA00009677"/>
    </source>
</evidence>
<keyword evidence="5" id="KW-0964">Secreted</keyword>
<dbReference type="GO" id="GO:0005198">
    <property type="term" value="F:structural molecule activity"/>
    <property type="evidence" value="ECO:0007669"/>
    <property type="project" value="InterPro"/>
</dbReference>
<dbReference type="GO" id="GO:0044780">
    <property type="term" value="P:bacterial-type flagellum assembly"/>
    <property type="evidence" value="ECO:0007669"/>
    <property type="project" value="InterPro"/>
</dbReference>
<comment type="similarity">
    <text evidence="3">Belongs to the flagella basal body rod proteins family.</text>
</comment>
<keyword evidence="8" id="KW-0282">Flagellum</keyword>
<dbReference type="Pfam" id="PF22638">
    <property type="entry name" value="FlgK_D1"/>
    <property type="match status" value="1"/>
</dbReference>
<keyword evidence="8" id="KW-0969">Cilium</keyword>
<dbReference type="SUPFAM" id="SSF64518">
    <property type="entry name" value="Phase 1 flagellin"/>
    <property type="match status" value="1"/>
</dbReference>
<evidence type="ECO:0000256" key="6">
    <source>
        <dbReference type="ARBA" id="ARBA00023143"/>
    </source>
</evidence>
<evidence type="ECO:0000313" key="9">
    <source>
        <dbReference type="Proteomes" id="UP000186406"/>
    </source>
</evidence>
<dbReference type="PANTHER" id="PTHR30033">
    <property type="entry name" value="FLAGELLAR HOOK-ASSOCIATED PROTEIN 1"/>
    <property type="match status" value="1"/>
</dbReference>
<proteinExistence type="inferred from homology"/>
<keyword evidence="9" id="KW-1185">Reference proteome</keyword>
<protein>
    <recommendedName>
        <fullName evidence="4">Flagellar hook-associated protein 1</fullName>
    </recommendedName>
</protein>
<dbReference type="RefSeq" id="WP_073626735.1">
    <property type="nucleotide sequence ID" value="NZ_FRXO01000002.1"/>
</dbReference>
<evidence type="ECO:0000256" key="1">
    <source>
        <dbReference type="ARBA" id="ARBA00004365"/>
    </source>
</evidence>
<name>A0A1M7ZEC7_9HYPH</name>
<dbReference type="AlphaFoldDB" id="A0A1M7ZEC7"/>
<keyword evidence="8" id="KW-0966">Cell projection</keyword>
<dbReference type="InterPro" id="IPR053927">
    <property type="entry name" value="FlgK_helical"/>
</dbReference>
<organism evidence="8 9">
    <name type="scientific">Pseudoxanthobacter soli DSM 19599</name>
    <dbReference type="NCBI Taxonomy" id="1123029"/>
    <lineage>
        <taxon>Bacteria</taxon>
        <taxon>Pseudomonadati</taxon>
        <taxon>Pseudomonadota</taxon>
        <taxon>Alphaproteobacteria</taxon>
        <taxon>Hyphomicrobiales</taxon>
        <taxon>Segnochrobactraceae</taxon>
        <taxon>Pseudoxanthobacter</taxon>
    </lineage>
</organism>
<evidence type="ECO:0000256" key="4">
    <source>
        <dbReference type="ARBA" id="ARBA00016244"/>
    </source>
</evidence>
<dbReference type="Proteomes" id="UP000186406">
    <property type="component" value="Unassembled WGS sequence"/>
</dbReference>
<dbReference type="GO" id="GO:0009424">
    <property type="term" value="C:bacterial-type flagellum hook"/>
    <property type="evidence" value="ECO:0007669"/>
    <property type="project" value="InterPro"/>
</dbReference>
<gene>
    <name evidence="8" type="ORF">SAMN02745172_01312</name>
</gene>
<reference evidence="8 9" key="1">
    <citation type="submission" date="2016-12" db="EMBL/GenBank/DDBJ databases">
        <authorList>
            <person name="Song W.-J."/>
            <person name="Kurnit D.M."/>
        </authorList>
    </citation>
    <scope>NUCLEOTIDE SEQUENCE [LARGE SCALE GENOMIC DNA]</scope>
    <source>
        <strain evidence="8 9">DSM 19599</strain>
    </source>
</reference>
<dbReference type="EMBL" id="FRXO01000002">
    <property type="protein sequence ID" value="SHO63224.1"/>
    <property type="molecule type" value="Genomic_DNA"/>
</dbReference>
<sequence length="469" mass="48504">MSLSLALNTAKSSMASVSAQISTSAKNISGATDATYSRKIAATTTTADGSVRYTTVRRAQDTALYNKMLGATSSAAEKDALLNGLDRLADTVGDTENEGSPASKIQALANTLTQYANLPSDQDRAASAVTAAKDLAATLNDATSTVTSVRQQADADMASSVENINDLLGQFQDLNNAVIRGTVAGADISTQLDQRDAVLAKISEELGVTTVTRGNNDMAIYTDSGVTLFETTARKVEFNQTTAYSPATVGNAVYIDGVQVTGAGASMPLQSGKLVGLATLRDEVAPTYQAQLDEVARGLIDTFQDGGADGLFTKTGSVTGVGLAGAIVVNAAVDPDQGGNPVLLRDGINTDYNPDDAASFSDRLFALTGALSATRTDYSAAAGIGTTGTLAGFASSSVGWLQNLRSDTTSSSQYQNTLLSNASEALSNVTGVNLDDEYALQLSLEQSYTASAKLMSVVQKMFDDLLSTV</sequence>
<keyword evidence="6" id="KW-0975">Bacterial flagellum</keyword>